<comment type="caution">
    <text evidence="3">The sequence shown here is derived from an EMBL/GenBank/DDBJ whole genome shotgun (WGS) entry which is preliminary data.</text>
</comment>
<dbReference type="EMBL" id="JANAVB010038819">
    <property type="protein sequence ID" value="KAJ6800405.1"/>
    <property type="molecule type" value="Genomic_DNA"/>
</dbReference>
<gene>
    <name evidence="3" type="ORF">M6B38_109605</name>
    <name evidence="2" type="ORF">M6B38_208950</name>
</gene>
<feature type="signal peptide" evidence="1">
    <location>
        <begin position="1"/>
        <end position="16"/>
    </location>
</feature>
<dbReference type="Proteomes" id="UP001140949">
    <property type="component" value="Unassembled WGS sequence"/>
</dbReference>
<evidence type="ECO:0000313" key="2">
    <source>
        <dbReference type="EMBL" id="KAJ6799024.1"/>
    </source>
</evidence>
<dbReference type="EMBL" id="JANAVB010040019">
    <property type="protein sequence ID" value="KAJ6799024.1"/>
    <property type="molecule type" value="Genomic_DNA"/>
</dbReference>
<keyword evidence="1" id="KW-0732">Signal</keyword>
<organism evidence="3 4">
    <name type="scientific">Iris pallida</name>
    <name type="common">Sweet iris</name>
    <dbReference type="NCBI Taxonomy" id="29817"/>
    <lineage>
        <taxon>Eukaryota</taxon>
        <taxon>Viridiplantae</taxon>
        <taxon>Streptophyta</taxon>
        <taxon>Embryophyta</taxon>
        <taxon>Tracheophyta</taxon>
        <taxon>Spermatophyta</taxon>
        <taxon>Magnoliopsida</taxon>
        <taxon>Liliopsida</taxon>
        <taxon>Asparagales</taxon>
        <taxon>Iridaceae</taxon>
        <taxon>Iridoideae</taxon>
        <taxon>Irideae</taxon>
        <taxon>Iris</taxon>
    </lineage>
</organism>
<feature type="chain" id="PRO_5044718643" description="Secreted protein" evidence="1">
    <location>
        <begin position="17"/>
        <end position="95"/>
    </location>
</feature>
<evidence type="ECO:0000313" key="4">
    <source>
        <dbReference type="Proteomes" id="UP001140949"/>
    </source>
</evidence>
<accession>A0AAX6E8T7</accession>
<name>A0AAX6E8T7_IRIPA</name>
<protein>
    <recommendedName>
        <fullName evidence="5">Secreted protein</fullName>
    </recommendedName>
</protein>
<reference evidence="3" key="2">
    <citation type="submission" date="2023-04" db="EMBL/GenBank/DDBJ databases">
        <authorList>
            <person name="Bruccoleri R.E."/>
            <person name="Oakeley E.J."/>
            <person name="Faust A.-M."/>
            <person name="Dessus-Babus S."/>
            <person name="Altorfer M."/>
            <person name="Burckhardt D."/>
            <person name="Oertli M."/>
            <person name="Naumann U."/>
            <person name="Petersen F."/>
            <person name="Wong J."/>
        </authorList>
    </citation>
    <scope>NUCLEOTIDE SEQUENCE</scope>
    <source>
        <strain evidence="3">GSM-AAB239-AS_SAM_17_03QT</strain>
        <tissue evidence="3">Leaf</tissue>
    </source>
</reference>
<dbReference type="AlphaFoldDB" id="A0AAX6E8T7"/>
<proteinExistence type="predicted"/>
<evidence type="ECO:0000313" key="3">
    <source>
        <dbReference type="EMBL" id="KAJ6800405.1"/>
    </source>
</evidence>
<evidence type="ECO:0000256" key="1">
    <source>
        <dbReference type="SAM" id="SignalP"/>
    </source>
</evidence>
<reference evidence="3" key="1">
    <citation type="journal article" date="2023" name="GigaByte">
        <title>Genome assembly of the bearded iris, Iris pallida Lam.</title>
        <authorList>
            <person name="Bruccoleri R.E."/>
            <person name="Oakeley E.J."/>
            <person name="Faust A.M.E."/>
            <person name="Altorfer M."/>
            <person name="Dessus-Babus S."/>
            <person name="Burckhardt D."/>
            <person name="Oertli M."/>
            <person name="Naumann U."/>
            <person name="Petersen F."/>
            <person name="Wong J."/>
        </authorList>
    </citation>
    <scope>NUCLEOTIDE SEQUENCE</scope>
    <source>
        <strain evidence="3">GSM-AAB239-AS_SAM_17_03QT</strain>
    </source>
</reference>
<sequence>MSFWFLSAASSVLCSSCEESLFSSGCSCAGVDPSLSLLATEFAVQRRATSCSPPFFERISSSTPSPFLLRKLSRLQSSRKLADLVMIFEDTQPMA</sequence>
<keyword evidence="4" id="KW-1185">Reference proteome</keyword>
<evidence type="ECO:0008006" key="5">
    <source>
        <dbReference type="Google" id="ProtNLM"/>
    </source>
</evidence>